<dbReference type="AlphaFoldDB" id="C7BPI5"/>
<keyword evidence="2" id="KW-0560">Oxidoreductase</keyword>
<dbReference type="CDD" id="cd00207">
    <property type="entry name" value="fer2"/>
    <property type="match status" value="1"/>
</dbReference>
<accession>C7BPI5</accession>
<feature type="domain" description="2Fe-2S ferredoxin-type" evidence="1">
    <location>
        <begin position="2"/>
        <end position="66"/>
    </location>
</feature>
<dbReference type="Proteomes" id="UP000002747">
    <property type="component" value="Chromosome"/>
</dbReference>
<evidence type="ECO:0000259" key="1">
    <source>
        <dbReference type="Pfam" id="PF00111"/>
    </source>
</evidence>
<dbReference type="eggNOG" id="COG1018">
    <property type="taxonomic scope" value="Bacteria"/>
</dbReference>
<sequence>VKVPVGMTLLAAMANDHIPVMAAFRAGVCGSCKTRIIHDKYTTSSIMALTANEIANGYFLACSCQLRGNVVRE</sequence>
<dbReference type="GO" id="GO:0016491">
    <property type="term" value="F:oxidoreductase activity"/>
    <property type="evidence" value="ECO:0007669"/>
    <property type="project" value="UniProtKB-KW"/>
</dbReference>
<evidence type="ECO:0000313" key="3">
    <source>
        <dbReference type="Proteomes" id="UP000002747"/>
    </source>
</evidence>
<organism evidence="2 3">
    <name type="scientific">Photorhabdus asymbiotica subsp. asymbiotica (strain ATCC 43949 / 3105-77)</name>
    <name type="common">Xenorhabdus luminescens (strain 2)</name>
    <dbReference type="NCBI Taxonomy" id="553480"/>
    <lineage>
        <taxon>Bacteria</taxon>
        <taxon>Pseudomonadati</taxon>
        <taxon>Pseudomonadota</taxon>
        <taxon>Gammaproteobacteria</taxon>
        <taxon>Enterobacterales</taxon>
        <taxon>Morganellaceae</taxon>
        <taxon>Photorhabdus</taxon>
    </lineage>
</organism>
<dbReference type="EC" id="1.-.-.-" evidence="2"/>
<dbReference type="InterPro" id="IPR036010">
    <property type="entry name" value="2Fe-2S_ferredoxin-like_sf"/>
</dbReference>
<protein>
    <submittedName>
        <fullName evidence="2">NADH oxidoreductase</fullName>
        <ecNumber evidence="2">1.-.-.-</ecNumber>
    </submittedName>
</protein>
<proteinExistence type="predicted"/>
<evidence type="ECO:0000313" key="2">
    <source>
        <dbReference type="EMBL" id="CAQ83175.1"/>
    </source>
</evidence>
<dbReference type="Gene3D" id="3.10.20.30">
    <property type="match status" value="1"/>
</dbReference>
<dbReference type="InterPro" id="IPR012675">
    <property type="entry name" value="Beta-grasp_dom_sf"/>
</dbReference>
<name>C7BPI5_PHOAA</name>
<dbReference type="InterPro" id="IPR001041">
    <property type="entry name" value="2Fe-2S_ferredoxin-type"/>
</dbReference>
<gene>
    <name evidence="2" type="primary">hcr</name>
    <name evidence="2" type="ordered locus">PAU_01083</name>
</gene>
<feature type="non-terminal residue" evidence="2">
    <location>
        <position position="1"/>
    </location>
</feature>
<dbReference type="SUPFAM" id="SSF54292">
    <property type="entry name" value="2Fe-2S ferredoxin-like"/>
    <property type="match status" value="1"/>
</dbReference>
<dbReference type="Pfam" id="PF00111">
    <property type="entry name" value="Fer2"/>
    <property type="match status" value="1"/>
</dbReference>
<dbReference type="GO" id="GO:0051536">
    <property type="term" value="F:iron-sulfur cluster binding"/>
    <property type="evidence" value="ECO:0007669"/>
    <property type="project" value="InterPro"/>
</dbReference>
<reference evidence="2 3" key="1">
    <citation type="journal article" date="2009" name="BMC Genomics">
        <title>Comparative genomics of the emerging human pathogen Photorhabdus asymbiotica with the insect pathogen Photorhabdus luminescens.</title>
        <authorList>
            <person name="Wilkinson P."/>
            <person name="Waterfield N.R."/>
            <person name="Crossman L."/>
            <person name="Corton C."/>
            <person name="Sanchez-Contreras M."/>
            <person name="Vlisidou I."/>
            <person name="Barron A."/>
            <person name="Bignell A."/>
            <person name="Clark L."/>
            <person name="Ormond D."/>
            <person name="Mayho M."/>
            <person name="Bason N."/>
            <person name="Smith F."/>
            <person name="Simmonds M."/>
            <person name="Churcher C."/>
            <person name="Harris D."/>
            <person name="Thompson N.R."/>
            <person name="Quail M."/>
            <person name="Parkhill J."/>
            <person name="ffrench-Constant R.H."/>
        </authorList>
    </citation>
    <scope>NUCLEOTIDE SEQUENCE [LARGE SCALE GENOMIC DNA]</scope>
    <source>
        <strain evidence="3">ATCC 43949 / 3105-77</strain>
    </source>
</reference>
<dbReference type="STRING" id="291112.PAU_01083"/>
<dbReference type="EMBL" id="FM162591">
    <property type="protein sequence ID" value="CAQ83175.1"/>
    <property type="molecule type" value="Genomic_DNA"/>
</dbReference>
<dbReference type="KEGG" id="pay:PAU_01083"/>